<dbReference type="Gene3D" id="1.10.520.30">
    <property type="entry name" value="AF1862-like domain"/>
    <property type="match status" value="1"/>
</dbReference>
<organism evidence="6 7">
    <name type="scientific">Meiothermus granaticius NBRC 107808</name>
    <dbReference type="NCBI Taxonomy" id="1227551"/>
    <lineage>
        <taxon>Bacteria</taxon>
        <taxon>Thermotogati</taxon>
        <taxon>Deinococcota</taxon>
        <taxon>Deinococci</taxon>
        <taxon>Thermales</taxon>
        <taxon>Thermaceae</taxon>
        <taxon>Meiothermus</taxon>
    </lineage>
</organism>
<dbReference type="EMBL" id="QWLB01000042">
    <property type="protein sequence ID" value="RIH91466.1"/>
    <property type="molecule type" value="Genomic_DNA"/>
</dbReference>
<accession>A0A399F748</accession>
<reference evidence="6 7" key="1">
    <citation type="submission" date="2018-08" db="EMBL/GenBank/DDBJ databases">
        <title>Meiothermus granaticius genome AF-68 sequencing project.</title>
        <authorList>
            <person name="Da Costa M.S."/>
            <person name="Albuquerque L."/>
            <person name="Raposo P."/>
            <person name="Froufe H.J.C."/>
            <person name="Barroso C.S."/>
            <person name="Egas C."/>
        </authorList>
    </citation>
    <scope>NUCLEOTIDE SEQUENCE [LARGE SCALE GENOMIC DNA]</scope>
    <source>
        <strain evidence="6 7">AF-68</strain>
    </source>
</reference>
<dbReference type="GO" id="GO:0005737">
    <property type="term" value="C:cytoplasm"/>
    <property type="evidence" value="ECO:0007669"/>
    <property type="project" value="UniProtKB-SubCell"/>
</dbReference>
<dbReference type="CDD" id="cd09749">
    <property type="entry name" value="Cmr5_III-B"/>
    <property type="match status" value="1"/>
</dbReference>
<evidence type="ECO:0000256" key="4">
    <source>
        <dbReference type="ARBA" id="ARBA00023118"/>
    </source>
</evidence>
<gene>
    <name evidence="6" type="primary">cmr5_1</name>
    <name evidence="6" type="ORF">Mgrana_02644</name>
</gene>
<dbReference type="InterPro" id="IPR023101">
    <property type="entry name" value="AF1862-like_dom_sf"/>
</dbReference>
<evidence type="ECO:0000256" key="5">
    <source>
        <dbReference type="ARBA" id="ARBA00030001"/>
    </source>
</evidence>
<comment type="subcellular location">
    <subcellularLocation>
        <location evidence="1">Cytoplasm</location>
    </subcellularLocation>
</comment>
<evidence type="ECO:0000313" key="7">
    <source>
        <dbReference type="Proteomes" id="UP000266178"/>
    </source>
</evidence>
<keyword evidence="3" id="KW-0963">Cytoplasm</keyword>
<evidence type="ECO:0000313" key="6">
    <source>
        <dbReference type="EMBL" id="RIH91466.1"/>
    </source>
</evidence>
<evidence type="ECO:0000256" key="2">
    <source>
        <dbReference type="ARBA" id="ARBA00006161"/>
    </source>
</evidence>
<dbReference type="Proteomes" id="UP000266178">
    <property type="component" value="Unassembled WGS sequence"/>
</dbReference>
<dbReference type="AlphaFoldDB" id="A0A399F748"/>
<comment type="caution">
    <text evidence="6">The sequence shown here is derived from an EMBL/GenBank/DDBJ whole genome shotgun (WGS) entry which is preliminary data.</text>
</comment>
<keyword evidence="4" id="KW-0051">Antiviral defense</keyword>
<dbReference type="OrthoDB" id="32929at2"/>
<evidence type="ECO:0000256" key="3">
    <source>
        <dbReference type="ARBA" id="ARBA00022490"/>
    </source>
</evidence>
<dbReference type="RefSeq" id="WP_119358094.1">
    <property type="nucleotide sequence ID" value="NZ_BJXM01000015.1"/>
</dbReference>
<proteinExistence type="inferred from homology"/>
<dbReference type="Pfam" id="PF09701">
    <property type="entry name" value="Cas_Cmr5"/>
    <property type="match status" value="1"/>
</dbReference>
<dbReference type="SUPFAM" id="SSF158568">
    <property type="entry name" value="AF1862-like"/>
    <property type="match status" value="1"/>
</dbReference>
<evidence type="ECO:0000256" key="1">
    <source>
        <dbReference type="ARBA" id="ARBA00004496"/>
    </source>
</evidence>
<dbReference type="InterPro" id="IPR010160">
    <property type="entry name" value="CRISPR-assoc_prot_Cmr5"/>
</dbReference>
<protein>
    <recommendedName>
        <fullName evidence="5">CRISPR type III-B/RAMP module-associated protein Cmr5</fullName>
    </recommendedName>
</protein>
<name>A0A399F748_9DEIN</name>
<comment type="similarity">
    <text evidence="2">Belongs to the CRISPR system Cmr5 family.</text>
</comment>
<sequence length="120" mass="13481">MTREQKRAQSAFEKVSRHLGRDITWRDQYGGMAHKLPVLVRQAGLAQALAFVESRGKEAHKALLDDLAQTVGFPKADLLKRSREAQLSEYLLLTREVLAAAQWYKRFSQSVLDVEAGAGE</sequence>
<keyword evidence="7" id="KW-1185">Reference proteome</keyword>
<dbReference type="GO" id="GO:0051607">
    <property type="term" value="P:defense response to virus"/>
    <property type="evidence" value="ECO:0007669"/>
    <property type="project" value="UniProtKB-KW"/>
</dbReference>